<feature type="chain" id="PRO_5001830391" description="Zonadhesin" evidence="2">
    <location>
        <begin position="24"/>
        <end position="702"/>
    </location>
</feature>
<evidence type="ECO:0008006" key="5">
    <source>
        <dbReference type="Google" id="ProtNLM"/>
    </source>
</evidence>
<feature type="compositionally biased region" description="Polar residues" evidence="1">
    <location>
        <begin position="289"/>
        <end position="299"/>
    </location>
</feature>
<evidence type="ECO:0000256" key="2">
    <source>
        <dbReference type="SAM" id="SignalP"/>
    </source>
</evidence>
<reference evidence="3 4" key="1">
    <citation type="submission" date="2013-11" db="EMBL/GenBank/DDBJ databases">
        <title>Genome sequencing of Stegodyphus mimosarum.</title>
        <authorList>
            <person name="Bechsgaard J."/>
        </authorList>
    </citation>
    <scope>NUCLEOTIDE SEQUENCE [LARGE SCALE GENOMIC DNA]</scope>
</reference>
<dbReference type="Proteomes" id="UP000054359">
    <property type="component" value="Unassembled WGS sequence"/>
</dbReference>
<feature type="region of interest" description="Disordered" evidence="1">
    <location>
        <begin position="240"/>
        <end position="299"/>
    </location>
</feature>
<keyword evidence="2" id="KW-0732">Signal</keyword>
<dbReference type="EMBL" id="KK118839">
    <property type="protein sequence ID" value="KFM73967.1"/>
    <property type="molecule type" value="Genomic_DNA"/>
</dbReference>
<protein>
    <recommendedName>
        <fullName evidence="5">Zonadhesin</fullName>
    </recommendedName>
</protein>
<evidence type="ECO:0000313" key="3">
    <source>
        <dbReference type="EMBL" id="KFM73967.1"/>
    </source>
</evidence>
<feature type="compositionally biased region" description="Polar residues" evidence="1">
    <location>
        <begin position="240"/>
        <end position="257"/>
    </location>
</feature>
<proteinExistence type="predicted"/>
<evidence type="ECO:0000313" key="4">
    <source>
        <dbReference type="Proteomes" id="UP000054359"/>
    </source>
</evidence>
<keyword evidence="4" id="KW-1185">Reference proteome</keyword>
<dbReference type="AlphaFoldDB" id="A0A087U9C8"/>
<accession>A0A087U9C8</accession>
<organism evidence="3 4">
    <name type="scientific">Stegodyphus mimosarum</name>
    <name type="common">African social velvet spider</name>
    <dbReference type="NCBI Taxonomy" id="407821"/>
    <lineage>
        <taxon>Eukaryota</taxon>
        <taxon>Metazoa</taxon>
        <taxon>Ecdysozoa</taxon>
        <taxon>Arthropoda</taxon>
        <taxon>Chelicerata</taxon>
        <taxon>Arachnida</taxon>
        <taxon>Araneae</taxon>
        <taxon>Araneomorphae</taxon>
        <taxon>Entelegynae</taxon>
        <taxon>Eresoidea</taxon>
        <taxon>Eresidae</taxon>
        <taxon>Stegodyphus</taxon>
    </lineage>
</organism>
<evidence type="ECO:0000256" key="1">
    <source>
        <dbReference type="SAM" id="MobiDB-lite"/>
    </source>
</evidence>
<feature type="non-terminal residue" evidence="3">
    <location>
        <position position="702"/>
    </location>
</feature>
<name>A0A087U9C8_STEMI</name>
<gene>
    <name evidence="3" type="ORF">X975_09660</name>
</gene>
<feature type="signal peptide" evidence="2">
    <location>
        <begin position="1"/>
        <end position="23"/>
    </location>
</feature>
<sequence>MPETDMRTVFVPLSMLLIPLSVSNPNKQFELTNTFFDKANENEEHELTSTTIPIVTTTESLTTLTGVNDSTHQDIAFSTPTTQNTVPNETTLDKTGNETHVQTTVQSLEDRTNAFSTTTEISMESTSDTVLSTTMNPNLEKNITQSFINISETQTPQNKTLKTSASNHKDEFIKNVSNKDDFLNTSTSSETTTNAYTTEGTATTVELVSLNLSKYTDTNKTLQLEETPTMGNLYTSHQKYEGNNTRSNNSEALNSSQIERRTDESSVISQHVPYLYPNTRGSENKLEKSSNTPPHNTKTENGFYAQAQYLFSEPAATNHVKTATQIVSIPDVKQGNSPAHKTDSFDQRVPPAYFPLYENVPYIRPEAVQWERSSNPKKVIFVDLFGDSVLNEGSRNEPESFSTLSDLLRKSDFLHQGNKIIGNTKISNEIQYSPTNIDFHKKLDAHDASELVYAKELSYVDQNTDGQNRYLSSSPVLEIAPDTPIYAVAAEEETKTLPFIYEPEQFGISKGSQISGEHKRFMNNFVSNVPGYVEEAVSDDLIKSKHLGNQTVGSQTFPRNDEEYDLDPVVEILDIIPFEELQRIPRTEENQANVADNLAQDSYILIQDYEGLPGLPNDQQSLYFIESGRHEKGTPSTKIETDATDFNKNSNIPVNNDVPEYGRRLFVNTLVQADPGFLGWREKLKTDSNAQTEASSSLSRAP</sequence>